<comment type="subcellular location">
    <subcellularLocation>
        <location evidence="1">Endoplasmic reticulum membrane</location>
        <topology evidence="1">Multi-pass membrane protein</topology>
    </subcellularLocation>
</comment>
<dbReference type="Proteomes" id="UP001141327">
    <property type="component" value="Unassembled WGS sequence"/>
</dbReference>
<dbReference type="SMART" id="SM01415">
    <property type="entry name" value="DUF106"/>
    <property type="match status" value="1"/>
</dbReference>
<feature type="transmembrane region" description="Helical" evidence="15">
    <location>
        <begin position="89"/>
        <end position="106"/>
    </location>
</feature>
<keyword evidence="5" id="KW-0107">Calcium channel</keyword>
<keyword evidence="3" id="KW-0813">Transport</keyword>
<evidence type="ECO:0000256" key="11">
    <source>
        <dbReference type="ARBA" id="ARBA00023065"/>
    </source>
</evidence>
<keyword evidence="6 15" id="KW-0812">Transmembrane</keyword>
<comment type="caution">
    <text evidence="16">The sequence shown here is derived from an EMBL/GenBank/DDBJ whole genome shotgun (WGS) entry which is preliminary data.</text>
</comment>
<evidence type="ECO:0000256" key="12">
    <source>
        <dbReference type="ARBA" id="ARBA00023136"/>
    </source>
</evidence>
<keyword evidence="8" id="KW-0106">Calcium</keyword>
<evidence type="ECO:0000313" key="17">
    <source>
        <dbReference type="Proteomes" id="UP001141327"/>
    </source>
</evidence>
<feature type="transmembrane region" description="Helical" evidence="15">
    <location>
        <begin position="6"/>
        <end position="26"/>
    </location>
</feature>
<evidence type="ECO:0000256" key="7">
    <source>
        <dbReference type="ARBA" id="ARBA00022824"/>
    </source>
</evidence>
<evidence type="ECO:0000256" key="8">
    <source>
        <dbReference type="ARBA" id="ARBA00022837"/>
    </source>
</evidence>
<accession>A0ABQ8UKJ5</accession>
<evidence type="ECO:0000256" key="10">
    <source>
        <dbReference type="ARBA" id="ARBA00023054"/>
    </source>
</evidence>
<keyword evidence="17" id="KW-1185">Reference proteome</keyword>
<evidence type="ECO:0000256" key="5">
    <source>
        <dbReference type="ARBA" id="ARBA00022673"/>
    </source>
</evidence>
<name>A0ABQ8UKJ5_9EUKA</name>
<keyword evidence="13" id="KW-0407">Ion channel</keyword>
<evidence type="ECO:0000256" key="9">
    <source>
        <dbReference type="ARBA" id="ARBA00022989"/>
    </source>
</evidence>
<dbReference type="PANTHER" id="PTHR20917:SF0">
    <property type="entry name" value="CALCIUM LOAD-ACTIVATED CALCIUM CHANNEL"/>
    <property type="match status" value="1"/>
</dbReference>
<keyword evidence="12 15" id="KW-0472">Membrane</keyword>
<keyword evidence="7" id="KW-0256">Endoplasmic reticulum</keyword>
<keyword evidence="10 14" id="KW-0175">Coiled coil</keyword>
<keyword evidence="9 15" id="KW-1133">Transmembrane helix</keyword>
<proteinExistence type="inferred from homology"/>
<evidence type="ECO:0000313" key="16">
    <source>
        <dbReference type="EMBL" id="KAJ4458947.1"/>
    </source>
</evidence>
<protein>
    <submittedName>
        <fullName evidence="16">Calcium load-activated calcium channel</fullName>
    </submittedName>
</protein>
<sequence length="180" mass="20554">MYGGIFVLLFSLFTASLSEGISYVLIYRTENYKQKKSQIEKLNQRMRIVKEAACTMEQQVVKKKKIAVIEQELQQANQSMMMMKTKSHLFSGILVFLMNSLVNSIWEGAVIAKLPFVPIKFVRGFSHRNILGEDWTECGTTFIYLLSSMSLRVTLQKLLGFAPPRGQGLMGMPSMQDQQR</sequence>
<evidence type="ECO:0000256" key="6">
    <source>
        <dbReference type="ARBA" id="ARBA00022692"/>
    </source>
</evidence>
<gene>
    <name evidence="16" type="ORF">PAPYR_5230</name>
</gene>
<reference evidence="16" key="1">
    <citation type="journal article" date="2022" name="bioRxiv">
        <title>Genomics of Preaxostyla Flagellates Illuminates Evolutionary Transitions and the Path Towards Mitochondrial Loss.</title>
        <authorList>
            <person name="Novak L.V.F."/>
            <person name="Treitli S.C."/>
            <person name="Pyrih J."/>
            <person name="Halakuc P."/>
            <person name="Pipaliya S.V."/>
            <person name="Vacek V."/>
            <person name="Brzon O."/>
            <person name="Soukal P."/>
            <person name="Eme L."/>
            <person name="Dacks J.B."/>
            <person name="Karnkowska A."/>
            <person name="Elias M."/>
            <person name="Hampl V."/>
        </authorList>
    </citation>
    <scope>NUCLEOTIDE SEQUENCE</scope>
    <source>
        <strain evidence="16">RCP-MX</strain>
    </source>
</reference>
<keyword evidence="4" id="KW-0109">Calcium transport</keyword>
<organism evidence="16 17">
    <name type="scientific">Paratrimastix pyriformis</name>
    <dbReference type="NCBI Taxonomy" id="342808"/>
    <lineage>
        <taxon>Eukaryota</taxon>
        <taxon>Metamonada</taxon>
        <taxon>Preaxostyla</taxon>
        <taxon>Paratrimastigidae</taxon>
        <taxon>Paratrimastix</taxon>
    </lineage>
</organism>
<evidence type="ECO:0000256" key="15">
    <source>
        <dbReference type="SAM" id="Phobius"/>
    </source>
</evidence>
<evidence type="ECO:0000256" key="13">
    <source>
        <dbReference type="ARBA" id="ARBA00023303"/>
    </source>
</evidence>
<dbReference type="InterPro" id="IPR002809">
    <property type="entry name" value="EMC3/TMCO1"/>
</dbReference>
<evidence type="ECO:0000256" key="4">
    <source>
        <dbReference type="ARBA" id="ARBA00022568"/>
    </source>
</evidence>
<comment type="similarity">
    <text evidence="2">Belongs to the TMCO1 family.</text>
</comment>
<dbReference type="EMBL" id="JAPMOS010000024">
    <property type="protein sequence ID" value="KAJ4458947.1"/>
    <property type="molecule type" value="Genomic_DNA"/>
</dbReference>
<evidence type="ECO:0000256" key="14">
    <source>
        <dbReference type="SAM" id="Coils"/>
    </source>
</evidence>
<evidence type="ECO:0000256" key="1">
    <source>
        <dbReference type="ARBA" id="ARBA00004477"/>
    </source>
</evidence>
<dbReference type="InterPro" id="IPR008559">
    <property type="entry name" value="TMCO1"/>
</dbReference>
<evidence type="ECO:0000256" key="2">
    <source>
        <dbReference type="ARBA" id="ARBA00006537"/>
    </source>
</evidence>
<dbReference type="Pfam" id="PF01956">
    <property type="entry name" value="EMC3_TMCO1"/>
    <property type="match status" value="1"/>
</dbReference>
<keyword evidence="11" id="KW-0406">Ion transport</keyword>
<dbReference type="PANTHER" id="PTHR20917">
    <property type="entry name" value="PNAS-RELATED"/>
    <property type="match status" value="1"/>
</dbReference>
<feature type="coiled-coil region" evidence="14">
    <location>
        <begin position="32"/>
        <end position="86"/>
    </location>
</feature>
<evidence type="ECO:0000256" key="3">
    <source>
        <dbReference type="ARBA" id="ARBA00022448"/>
    </source>
</evidence>